<reference evidence="2" key="2">
    <citation type="submission" date="2017-10" db="EMBL/GenBank/DDBJ databases">
        <title>Ladona fulva Genome sequencing and assembly.</title>
        <authorList>
            <person name="Murali S."/>
            <person name="Richards S."/>
            <person name="Bandaranaike D."/>
            <person name="Bellair M."/>
            <person name="Blankenburg K."/>
            <person name="Chao H."/>
            <person name="Dinh H."/>
            <person name="Doddapaneni H."/>
            <person name="Dugan-Rocha S."/>
            <person name="Elkadiri S."/>
            <person name="Gnanaolivu R."/>
            <person name="Hernandez B."/>
            <person name="Skinner E."/>
            <person name="Javaid M."/>
            <person name="Lee S."/>
            <person name="Li M."/>
            <person name="Ming W."/>
            <person name="Munidasa M."/>
            <person name="Muniz J."/>
            <person name="Nguyen L."/>
            <person name="Hughes D."/>
            <person name="Osuji N."/>
            <person name="Pu L.-L."/>
            <person name="Puazo M."/>
            <person name="Qu C."/>
            <person name="Quiroz J."/>
            <person name="Raj R."/>
            <person name="Weissenberger G."/>
            <person name="Xin Y."/>
            <person name="Zou X."/>
            <person name="Han Y."/>
            <person name="Worley K."/>
            <person name="Muzny D."/>
            <person name="Gibbs R."/>
        </authorList>
    </citation>
    <scope>NUCLEOTIDE SEQUENCE</scope>
    <source>
        <strain evidence="2">Sampled in the wild</strain>
    </source>
</reference>
<dbReference type="EMBL" id="KZ308183">
    <property type="protein sequence ID" value="KAG8224038.1"/>
    <property type="molecule type" value="Genomic_DNA"/>
</dbReference>
<feature type="compositionally biased region" description="Basic residues" evidence="1">
    <location>
        <begin position="1"/>
        <end position="11"/>
    </location>
</feature>
<evidence type="ECO:0000313" key="2">
    <source>
        <dbReference type="EMBL" id="KAG8224038.1"/>
    </source>
</evidence>
<feature type="compositionally biased region" description="Basic and acidic residues" evidence="1">
    <location>
        <begin position="12"/>
        <end position="23"/>
    </location>
</feature>
<feature type="compositionally biased region" description="Polar residues" evidence="1">
    <location>
        <begin position="35"/>
        <end position="45"/>
    </location>
</feature>
<gene>
    <name evidence="2" type="ORF">J437_LFUL001115</name>
</gene>
<comment type="caution">
    <text evidence="2">The sequence shown here is derived from an EMBL/GenBank/DDBJ whole genome shotgun (WGS) entry which is preliminary data.</text>
</comment>
<feature type="region of interest" description="Disordered" evidence="1">
    <location>
        <begin position="1"/>
        <end position="66"/>
    </location>
</feature>
<evidence type="ECO:0000313" key="3">
    <source>
        <dbReference type="Proteomes" id="UP000792457"/>
    </source>
</evidence>
<dbReference type="AlphaFoldDB" id="A0A8K0K148"/>
<keyword evidence="3" id="KW-1185">Reference proteome</keyword>
<name>A0A8K0K148_LADFU</name>
<evidence type="ECO:0000256" key="1">
    <source>
        <dbReference type="SAM" id="MobiDB-lite"/>
    </source>
</evidence>
<dbReference type="Proteomes" id="UP000792457">
    <property type="component" value="Unassembled WGS sequence"/>
</dbReference>
<organism evidence="2 3">
    <name type="scientific">Ladona fulva</name>
    <name type="common">Scarce chaser dragonfly</name>
    <name type="synonym">Libellula fulva</name>
    <dbReference type="NCBI Taxonomy" id="123851"/>
    <lineage>
        <taxon>Eukaryota</taxon>
        <taxon>Metazoa</taxon>
        <taxon>Ecdysozoa</taxon>
        <taxon>Arthropoda</taxon>
        <taxon>Hexapoda</taxon>
        <taxon>Insecta</taxon>
        <taxon>Pterygota</taxon>
        <taxon>Palaeoptera</taxon>
        <taxon>Odonata</taxon>
        <taxon>Epiprocta</taxon>
        <taxon>Anisoptera</taxon>
        <taxon>Libelluloidea</taxon>
        <taxon>Libellulidae</taxon>
        <taxon>Ladona</taxon>
    </lineage>
</organism>
<reference evidence="2" key="1">
    <citation type="submission" date="2013-04" db="EMBL/GenBank/DDBJ databases">
        <authorList>
            <person name="Qu J."/>
            <person name="Murali S.C."/>
            <person name="Bandaranaike D."/>
            <person name="Bellair M."/>
            <person name="Blankenburg K."/>
            <person name="Chao H."/>
            <person name="Dinh H."/>
            <person name="Doddapaneni H."/>
            <person name="Downs B."/>
            <person name="Dugan-Rocha S."/>
            <person name="Elkadiri S."/>
            <person name="Gnanaolivu R.D."/>
            <person name="Hernandez B."/>
            <person name="Javaid M."/>
            <person name="Jayaseelan J.C."/>
            <person name="Lee S."/>
            <person name="Li M."/>
            <person name="Ming W."/>
            <person name="Munidasa M."/>
            <person name="Muniz J."/>
            <person name="Nguyen L."/>
            <person name="Ongeri F."/>
            <person name="Osuji N."/>
            <person name="Pu L.-L."/>
            <person name="Puazo M."/>
            <person name="Qu C."/>
            <person name="Quiroz J."/>
            <person name="Raj R."/>
            <person name="Weissenberger G."/>
            <person name="Xin Y."/>
            <person name="Zou X."/>
            <person name="Han Y."/>
            <person name="Richards S."/>
            <person name="Worley K."/>
            <person name="Muzny D."/>
            <person name="Gibbs R."/>
        </authorList>
    </citation>
    <scope>NUCLEOTIDE SEQUENCE</scope>
    <source>
        <strain evidence="2">Sampled in the wild</strain>
    </source>
</reference>
<accession>A0A8K0K148</accession>
<proteinExistence type="predicted"/>
<sequence length="66" mass="7482">MPRKSALKKKKGVNDTGRRRVGDITRQFTRKWGINQRNGGENTPYMQLPLPTPISDETTPSRRAGD</sequence>
<protein>
    <submittedName>
        <fullName evidence="2">Uncharacterized protein</fullName>
    </submittedName>
</protein>